<dbReference type="KEGG" id="cal:CAALFM_C301510WA"/>
<evidence type="ECO:0000259" key="2">
    <source>
        <dbReference type="Pfam" id="PF09949"/>
    </source>
</evidence>
<feature type="compositionally biased region" description="Low complexity" evidence="1">
    <location>
        <begin position="516"/>
        <end position="533"/>
    </location>
</feature>
<dbReference type="RefSeq" id="XP_721770.2">
    <property type="nucleotide sequence ID" value="XM_716677.2"/>
</dbReference>
<feature type="compositionally biased region" description="Polar residues" evidence="1">
    <location>
        <begin position="120"/>
        <end position="130"/>
    </location>
</feature>
<feature type="domain" description="Phosphatidate phosphatase APP1 catalytic" evidence="2">
    <location>
        <begin position="248"/>
        <end position="398"/>
    </location>
</feature>
<name>A0A1D8PJ98_CANAL</name>
<dbReference type="VEuPathDB" id="FungiDB:C3_01510W_A"/>
<gene>
    <name evidence="4" type="ordered locus">CAALFM_C301510WA</name>
    <name evidence="3" type="ordered locus">orf19.9265</name>
</gene>
<dbReference type="STRING" id="237561.A0A1D8PJ98"/>
<reference evidence="4 5" key="1">
    <citation type="journal article" date="2004" name="Proc. Natl. Acad. Sci. U.S.A.">
        <title>The diploid genome sequence of Candida albicans.</title>
        <authorList>
            <person name="Jones T."/>
            <person name="Federspiel N.A."/>
            <person name="Chibana H."/>
            <person name="Dungan J."/>
            <person name="Kalman S."/>
            <person name="Magee B.B."/>
            <person name="Newport G."/>
            <person name="Thorstenson Y.R."/>
            <person name="Agabian N."/>
            <person name="Magee P.T."/>
            <person name="Davis R.W."/>
            <person name="Scherer S."/>
        </authorList>
    </citation>
    <scope>NUCLEOTIDE SEQUENCE [LARGE SCALE GENOMIC DNA]</scope>
    <source>
        <strain evidence="5">SC5314 / ATCC MYA-2876</strain>
    </source>
</reference>
<evidence type="ECO:0000313" key="4">
    <source>
        <dbReference type="EMBL" id="AOW28193.1"/>
    </source>
</evidence>
<dbReference type="GO" id="GO:0006629">
    <property type="term" value="P:lipid metabolic process"/>
    <property type="evidence" value="ECO:0000318"/>
    <property type="project" value="GO_Central"/>
</dbReference>
<accession>A0A1D8PJ98</accession>
<dbReference type="Pfam" id="PF09949">
    <property type="entry name" value="APP1_cat"/>
    <property type="match status" value="1"/>
</dbReference>
<dbReference type="EMBL" id="CP017625">
    <property type="protein sequence ID" value="AOW28193.1"/>
    <property type="molecule type" value="Genomic_DNA"/>
</dbReference>
<proteinExistence type="predicted"/>
<dbReference type="InterPro" id="IPR019236">
    <property type="entry name" value="APP1_cat"/>
</dbReference>
<dbReference type="GO" id="GO:0008195">
    <property type="term" value="F:phosphatidate phosphatase activity"/>
    <property type="evidence" value="ECO:0000318"/>
    <property type="project" value="GO_Central"/>
</dbReference>
<feature type="region of interest" description="Disordered" evidence="1">
    <location>
        <begin position="120"/>
        <end position="163"/>
    </location>
</feature>
<keyword evidence="5" id="KW-1185">Reference proteome</keyword>
<dbReference type="OrthoDB" id="541883at2759"/>
<dbReference type="PANTHER" id="PTHR28208">
    <property type="entry name" value="PHOSPHATIDATE PHOSPHATASE APP1"/>
    <property type="match status" value="1"/>
</dbReference>
<dbReference type="PANTHER" id="PTHR28208:SF3">
    <property type="entry name" value="PHOSPHATIDATE PHOSPHATASE APP1"/>
    <property type="match status" value="1"/>
</dbReference>
<dbReference type="InterPro" id="IPR052935">
    <property type="entry name" value="Mg2+_PAP"/>
</dbReference>
<dbReference type="InterPro" id="IPR017210">
    <property type="entry name" value="APP1"/>
</dbReference>
<dbReference type="InParanoid" id="A0A1D8PJ98"/>
<dbReference type="GeneID" id="3636571"/>
<feature type="compositionally biased region" description="Polar residues" evidence="1">
    <location>
        <begin position="553"/>
        <end position="564"/>
    </location>
</feature>
<feature type="region of interest" description="Disordered" evidence="1">
    <location>
        <begin position="461"/>
        <end position="571"/>
    </location>
</feature>
<feature type="compositionally biased region" description="Low complexity" evidence="1">
    <location>
        <begin position="145"/>
        <end position="161"/>
    </location>
</feature>
<evidence type="ECO:0000313" key="3">
    <source>
        <dbReference type="CGD" id="CAL0000178042"/>
    </source>
</evidence>
<feature type="compositionally biased region" description="Pro residues" evidence="1">
    <location>
        <begin position="488"/>
        <end position="498"/>
    </location>
</feature>
<sequence>MTARDESTVPLSRRQRLMGLARNTRDNYIPKITGSVSSFASGASRAFTNTDVYDENGRILLPKDSTIQLFPSYTRHQDGKYFVDVQGWVFTPGVMNRKNRVVLSVVKQIMKQRETSRAALNSIENDSTMKQEVFNPDSASSDTESIISVDSSHSSRSSNASLNPDDVIKERLSSFFARSIPNTELSITIGSESKVDNLKQLYISTDGYGHFETTIEVPYKPSVIQASSKLVDTVFAFQDINVYSNSGIGIISDIDDTVKLTGVIGEKMVLLRNLLTNEVSSWSIPAVIKWYQNIYKRENVSFFYVSNSPWQLYNTINEYFQHTGLPPGSVHLKRYSGNIIASLLEPSSSRKRRALHKILQDFPDKKFVCIGDSGEHDLEAYVDLARSFPNRILSINIRYVEDSFSDDNDQKIYNEVIRLITLKRKEIPKTTDTLKPSANKKSLSPSADDQIEDLIDLSDASVQQTPKKLPPMVPKKPTKLKGQNMTRKPPPPPPPPPSRNRGNTLTHSYTDSVMLSPHSTTQSSLPTSPPSSSNVASDGNSIDEELPPLPPRRQTSPSINSSTSHDSELDSICNSPGFIELEEYDQKGANWIKRIISSIHQLESVDTKLNIFKDDDDAFFKSSCIELDELKK</sequence>
<dbReference type="PIRSF" id="PIRSF037464">
    <property type="entry name" value="UCP037464_APP1"/>
    <property type="match status" value="1"/>
</dbReference>
<dbReference type="eggNOG" id="ENOG502QT5E">
    <property type="taxonomic scope" value="Eukaryota"/>
</dbReference>
<evidence type="ECO:0000313" key="5">
    <source>
        <dbReference type="Proteomes" id="UP000000559"/>
    </source>
</evidence>
<protein>
    <submittedName>
        <fullName evidence="4">Phosphatidate phosphatase</fullName>
    </submittedName>
</protein>
<reference evidence="4 5" key="2">
    <citation type="journal article" date="2007" name="Genome Biol.">
        <title>Assembly of the Candida albicans genome into sixteen supercontigs aligned on the eight chromosomes.</title>
        <authorList>
            <person name="van het Hoog M."/>
            <person name="Rast T.J."/>
            <person name="Martchenko M."/>
            <person name="Grindle S."/>
            <person name="Dignard D."/>
            <person name="Hogues H."/>
            <person name="Cuomo C."/>
            <person name="Berriman M."/>
            <person name="Scherer S."/>
            <person name="Magee B.B."/>
            <person name="Whiteway M."/>
            <person name="Chibana H."/>
            <person name="Nantel A."/>
            <person name="Magee P.T."/>
        </authorList>
    </citation>
    <scope>GENOME REANNOTATION</scope>
    <source>
        <strain evidence="5">SC5314 / ATCC MYA-2876</strain>
    </source>
</reference>
<evidence type="ECO:0000256" key="1">
    <source>
        <dbReference type="SAM" id="MobiDB-lite"/>
    </source>
</evidence>
<organism evidence="4 5">
    <name type="scientific">Candida albicans (strain SC5314 / ATCC MYA-2876)</name>
    <name type="common">Yeast</name>
    <dbReference type="NCBI Taxonomy" id="237561"/>
    <lineage>
        <taxon>Eukaryota</taxon>
        <taxon>Fungi</taxon>
        <taxon>Dikarya</taxon>
        <taxon>Ascomycota</taxon>
        <taxon>Saccharomycotina</taxon>
        <taxon>Pichiomycetes</taxon>
        <taxon>Debaryomycetaceae</taxon>
        <taxon>Candida/Lodderomyces clade</taxon>
        <taxon>Candida</taxon>
    </lineage>
</organism>
<dbReference type="Proteomes" id="UP000000559">
    <property type="component" value="Chromosome 3"/>
</dbReference>
<dbReference type="FunCoup" id="A0A1D8PJ98">
    <property type="interactions" value="69"/>
</dbReference>
<dbReference type="GO" id="GO:0030479">
    <property type="term" value="C:actin cortical patch"/>
    <property type="evidence" value="ECO:0000318"/>
    <property type="project" value="GO_Central"/>
</dbReference>
<feature type="compositionally biased region" description="Polar residues" evidence="1">
    <location>
        <begin position="500"/>
        <end position="513"/>
    </location>
</feature>
<dbReference type="AlphaFoldDB" id="A0A1D8PJ98"/>
<dbReference type="CGD" id="CAL0000178042">
    <property type="gene designation" value="orf19.9265"/>
</dbReference>
<reference evidence="4 5" key="3">
    <citation type="journal article" date="2013" name="Genome Biol.">
        <title>Assembly of a phased diploid Candida albicans genome facilitates allele-specific measurements and provides a simple model for repeat and indel structure.</title>
        <authorList>
            <person name="Muzzey D."/>
            <person name="Schwartz K."/>
            <person name="Weissman J.S."/>
            <person name="Sherlock G."/>
        </authorList>
    </citation>
    <scope>NUCLEOTIDE SEQUENCE [LARGE SCALE GENOMIC DNA]</scope>
    <source>
        <strain evidence="5">SC5314 / ATCC MYA-2876</strain>
    </source>
</reference>